<dbReference type="AlphaFoldDB" id="A0A2I2FKT2"/>
<evidence type="ECO:0000313" key="2">
    <source>
        <dbReference type="Proteomes" id="UP000234585"/>
    </source>
</evidence>
<dbReference type="GeneID" id="36528089"/>
<gene>
    <name evidence="1" type="ORF">BDW47DRAFT_99739</name>
</gene>
<keyword evidence="2" id="KW-1185">Reference proteome</keyword>
<dbReference type="EMBL" id="KZ559121">
    <property type="protein sequence ID" value="PLB41231.1"/>
    <property type="molecule type" value="Genomic_DNA"/>
</dbReference>
<dbReference type="RefSeq" id="XP_024675243.1">
    <property type="nucleotide sequence ID" value="XM_024820929.1"/>
</dbReference>
<organism evidence="1 2">
    <name type="scientific">Aspergillus candidus</name>
    <dbReference type="NCBI Taxonomy" id="41067"/>
    <lineage>
        <taxon>Eukaryota</taxon>
        <taxon>Fungi</taxon>
        <taxon>Dikarya</taxon>
        <taxon>Ascomycota</taxon>
        <taxon>Pezizomycotina</taxon>
        <taxon>Eurotiomycetes</taxon>
        <taxon>Eurotiomycetidae</taxon>
        <taxon>Eurotiales</taxon>
        <taxon>Aspergillaceae</taxon>
        <taxon>Aspergillus</taxon>
        <taxon>Aspergillus subgen. Circumdati</taxon>
    </lineage>
</organism>
<protein>
    <submittedName>
        <fullName evidence="1">Uncharacterized protein</fullName>
    </submittedName>
</protein>
<evidence type="ECO:0000313" key="1">
    <source>
        <dbReference type="EMBL" id="PLB41231.1"/>
    </source>
</evidence>
<dbReference type="Proteomes" id="UP000234585">
    <property type="component" value="Unassembled WGS sequence"/>
</dbReference>
<name>A0A2I2FKT2_ASPCN</name>
<sequence>MDDCLDVSAGIEAFIGILLGEGGLYRVQFDGLLGYDLVDYWVDTVDVYCDDG</sequence>
<accession>A0A2I2FKT2</accession>
<reference evidence="1 2" key="1">
    <citation type="submission" date="2017-12" db="EMBL/GenBank/DDBJ databases">
        <authorList>
            <consortium name="DOE Joint Genome Institute"/>
            <person name="Haridas S."/>
            <person name="Kjaerbolling I."/>
            <person name="Vesth T.C."/>
            <person name="Frisvad J.C."/>
            <person name="Nybo J.L."/>
            <person name="Theobald S."/>
            <person name="Kuo A."/>
            <person name="Bowyer P."/>
            <person name="Matsuda Y."/>
            <person name="Mondo S."/>
            <person name="Lyhne E.K."/>
            <person name="Kogle M.E."/>
            <person name="Clum A."/>
            <person name="Lipzen A."/>
            <person name="Salamov A."/>
            <person name="Ngan C.Y."/>
            <person name="Daum C."/>
            <person name="Chiniquy J."/>
            <person name="Barry K."/>
            <person name="LaButti K."/>
            <person name="Simmons B.A."/>
            <person name="Magnuson J.K."/>
            <person name="Mortensen U.H."/>
            <person name="Larsen T.O."/>
            <person name="Grigoriev I.V."/>
            <person name="Baker S.E."/>
            <person name="Andersen M.R."/>
            <person name="Nordberg H.P."/>
            <person name="Cantor M.N."/>
            <person name="Hua S.X."/>
        </authorList>
    </citation>
    <scope>NUCLEOTIDE SEQUENCE [LARGE SCALE GENOMIC DNA]</scope>
    <source>
        <strain evidence="1 2">CBS 102.13</strain>
    </source>
</reference>
<proteinExistence type="predicted"/>